<keyword evidence="1" id="KW-0812">Transmembrane</keyword>
<keyword evidence="1" id="KW-1133">Transmembrane helix</keyword>
<accession>A0AAQ3RP25</accession>
<protein>
    <submittedName>
        <fullName evidence="2">Uncharacterized protein</fullName>
    </submittedName>
</protein>
<keyword evidence="3" id="KW-1185">Reference proteome</keyword>
<feature type="transmembrane region" description="Helical" evidence="1">
    <location>
        <begin position="6"/>
        <end position="27"/>
    </location>
</feature>
<dbReference type="AlphaFoldDB" id="A0AAQ3RP25"/>
<sequence length="210" mass="23320">MMTCVVLIYMKQTFGLVDFVMLGILVLTKRLWLLPFFVLLGICHQLLLAFGQVEDEAGFGETWQEPVGVKARTQRQLHAPNLFDTQNVFPRSLHRGLPFEPNTSQFQLTSVLSGDQLGYEKDWEKYRVLRLVIYPARKLGSEGLSLGSHSDASMVNQTHLERLNHVVRSSRRSLVLGAPSMPQGPERTNLVSVAGGSLRASVGGEDDVAA</sequence>
<dbReference type="EMBL" id="CP144693">
    <property type="protein sequence ID" value="WVY99942.1"/>
    <property type="molecule type" value="Genomic_DNA"/>
</dbReference>
<gene>
    <name evidence="2" type="ORF">V8G54_026012</name>
</gene>
<reference evidence="2 3" key="1">
    <citation type="journal article" date="2023" name="Life. Sci Alliance">
        <title>Evolutionary insights into 3D genome organization and epigenetic landscape of Vigna mungo.</title>
        <authorList>
            <person name="Junaid A."/>
            <person name="Singh B."/>
            <person name="Bhatia S."/>
        </authorList>
    </citation>
    <scope>NUCLEOTIDE SEQUENCE [LARGE SCALE GENOMIC DNA]</scope>
    <source>
        <strain evidence="2">Urdbean</strain>
    </source>
</reference>
<evidence type="ECO:0000313" key="2">
    <source>
        <dbReference type="EMBL" id="WVY99942.1"/>
    </source>
</evidence>
<organism evidence="2 3">
    <name type="scientific">Vigna mungo</name>
    <name type="common">Black gram</name>
    <name type="synonym">Phaseolus mungo</name>
    <dbReference type="NCBI Taxonomy" id="3915"/>
    <lineage>
        <taxon>Eukaryota</taxon>
        <taxon>Viridiplantae</taxon>
        <taxon>Streptophyta</taxon>
        <taxon>Embryophyta</taxon>
        <taxon>Tracheophyta</taxon>
        <taxon>Spermatophyta</taxon>
        <taxon>Magnoliopsida</taxon>
        <taxon>eudicotyledons</taxon>
        <taxon>Gunneridae</taxon>
        <taxon>Pentapetalae</taxon>
        <taxon>rosids</taxon>
        <taxon>fabids</taxon>
        <taxon>Fabales</taxon>
        <taxon>Fabaceae</taxon>
        <taxon>Papilionoideae</taxon>
        <taxon>50 kb inversion clade</taxon>
        <taxon>NPAAA clade</taxon>
        <taxon>indigoferoid/millettioid clade</taxon>
        <taxon>Phaseoleae</taxon>
        <taxon>Vigna</taxon>
    </lineage>
</organism>
<evidence type="ECO:0000313" key="3">
    <source>
        <dbReference type="Proteomes" id="UP001374535"/>
    </source>
</evidence>
<name>A0AAQ3RP25_VIGMU</name>
<proteinExistence type="predicted"/>
<dbReference type="Proteomes" id="UP001374535">
    <property type="component" value="Chromosome 8"/>
</dbReference>
<keyword evidence="1" id="KW-0472">Membrane</keyword>
<evidence type="ECO:0000256" key="1">
    <source>
        <dbReference type="SAM" id="Phobius"/>
    </source>
</evidence>